<evidence type="ECO:0000313" key="2">
    <source>
        <dbReference type="Proteomes" id="UP000178587"/>
    </source>
</evidence>
<gene>
    <name evidence="1" type="ORF">A3A34_03825</name>
</gene>
<dbReference type="AlphaFoldDB" id="A0A1F6EMQ3"/>
<sequence>MIHLMPSANDHSRRFRIDDLTVEFEVVGSELVGTIHRMRRQQRLGDEARDLAWHRAAEEFLIMNEMEPLPHPSAGMNG</sequence>
<name>A0A1F6EMQ3_9BACT</name>
<comment type="caution">
    <text evidence="1">The sequence shown here is derived from an EMBL/GenBank/DDBJ whole genome shotgun (WGS) entry which is preliminary data.</text>
</comment>
<protein>
    <submittedName>
        <fullName evidence="1">Uncharacterized protein</fullName>
    </submittedName>
</protein>
<proteinExistence type="predicted"/>
<accession>A0A1F6EMQ3</accession>
<dbReference type="STRING" id="1798507.A3A34_03825"/>
<evidence type="ECO:0000313" key="1">
    <source>
        <dbReference type="EMBL" id="OGG74919.1"/>
    </source>
</evidence>
<reference evidence="1 2" key="1">
    <citation type="journal article" date="2016" name="Nat. Commun.">
        <title>Thousands of microbial genomes shed light on interconnected biogeochemical processes in an aquifer system.</title>
        <authorList>
            <person name="Anantharaman K."/>
            <person name="Brown C.T."/>
            <person name="Hug L.A."/>
            <person name="Sharon I."/>
            <person name="Castelle C.J."/>
            <person name="Probst A.J."/>
            <person name="Thomas B.C."/>
            <person name="Singh A."/>
            <person name="Wilkins M.J."/>
            <person name="Karaoz U."/>
            <person name="Brodie E.L."/>
            <person name="Williams K.H."/>
            <person name="Hubbard S.S."/>
            <person name="Banfield J.F."/>
        </authorList>
    </citation>
    <scope>NUCLEOTIDE SEQUENCE [LARGE SCALE GENOMIC DNA]</scope>
</reference>
<organism evidence="1 2">
    <name type="scientific">Candidatus Kaiserbacteria bacterium RIFCSPLOWO2_01_FULL_50_24</name>
    <dbReference type="NCBI Taxonomy" id="1798507"/>
    <lineage>
        <taxon>Bacteria</taxon>
        <taxon>Candidatus Kaiseribacteriota</taxon>
    </lineage>
</organism>
<dbReference type="Proteomes" id="UP000178587">
    <property type="component" value="Unassembled WGS sequence"/>
</dbReference>
<dbReference type="EMBL" id="MFLU01000010">
    <property type="protein sequence ID" value="OGG74919.1"/>
    <property type="molecule type" value="Genomic_DNA"/>
</dbReference>